<evidence type="ECO:0000259" key="4">
    <source>
        <dbReference type="Pfam" id="PF01156"/>
    </source>
</evidence>
<feature type="signal peptide" evidence="3">
    <location>
        <begin position="1"/>
        <end position="19"/>
    </location>
</feature>
<dbReference type="Gene3D" id="3.90.245.10">
    <property type="entry name" value="Ribonucleoside hydrolase-like"/>
    <property type="match status" value="1"/>
</dbReference>
<dbReference type="PANTHER" id="PTHR12304">
    <property type="entry name" value="INOSINE-URIDINE PREFERRING NUCLEOSIDE HYDROLASE"/>
    <property type="match status" value="1"/>
</dbReference>
<reference evidence="5 6" key="1">
    <citation type="submission" date="2020-08" db="EMBL/GenBank/DDBJ databases">
        <title>Genomic Encyclopedia of Type Strains, Phase IV (KMG-V): Genome sequencing to study the core and pangenomes of soil and plant-associated prokaryotes.</title>
        <authorList>
            <person name="Whitman W."/>
        </authorList>
    </citation>
    <scope>NUCLEOTIDE SEQUENCE [LARGE SCALE GENOMIC DNA]</scope>
    <source>
        <strain evidence="5 6">M8UP14</strain>
    </source>
</reference>
<organism evidence="5 6">
    <name type="scientific">Granulicella aggregans</name>
    <dbReference type="NCBI Taxonomy" id="474949"/>
    <lineage>
        <taxon>Bacteria</taxon>
        <taxon>Pseudomonadati</taxon>
        <taxon>Acidobacteriota</taxon>
        <taxon>Terriglobia</taxon>
        <taxon>Terriglobales</taxon>
        <taxon>Acidobacteriaceae</taxon>
        <taxon>Granulicella</taxon>
    </lineage>
</organism>
<sequence>MSVLLVGMLAVPTIGFAQAGSTSAAQAAKPELAIFDTDIGDDIDDVFALGIALASPELKIVGITSAWGDTALRSRMVDRVLCETGRSDIPVLTGVATHRKDAAEFSQAPWAKAGLPHKAHGKDDAVAFILDQARLHPGEITLIAVAPLTNIGAAIDRDPTGFRKLKRVVLMGGSVVRGYDADNAPGVATKPMAEYNIAMDPPAAQKLFQSGVPIYMMPLDSTQIAFDAQHSTEFTKISTPLTDSIEVLTAEWSHVTKRNAPTLFDPVAVAYAIDSATCPTTPEHIEVDANGYTRPGVGSPNAQACLTAKPDAFYSLAMPRLLSQKLVGTKVCVAK</sequence>
<dbReference type="Proteomes" id="UP000540989">
    <property type="component" value="Unassembled WGS sequence"/>
</dbReference>
<dbReference type="InterPro" id="IPR023186">
    <property type="entry name" value="IUNH"/>
</dbReference>
<dbReference type="AlphaFoldDB" id="A0A7W8E321"/>
<dbReference type="Pfam" id="PF01156">
    <property type="entry name" value="IU_nuc_hydro"/>
    <property type="match status" value="1"/>
</dbReference>
<dbReference type="PANTHER" id="PTHR12304:SF4">
    <property type="entry name" value="URIDINE NUCLEOSIDASE"/>
    <property type="match status" value="1"/>
</dbReference>
<evidence type="ECO:0000256" key="2">
    <source>
        <dbReference type="ARBA" id="ARBA00023295"/>
    </source>
</evidence>
<protein>
    <submittedName>
        <fullName evidence="5">Inosine-uridine nucleoside N-ribohydrolase</fullName>
    </submittedName>
</protein>
<evidence type="ECO:0000256" key="3">
    <source>
        <dbReference type="SAM" id="SignalP"/>
    </source>
</evidence>
<accession>A0A7W8E321</accession>
<evidence type="ECO:0000313" key="6">
    <source>
        <dbReference type="Proteomes" id="UP000540989"/>
    </source>
</evidence>
<keyword evidence="2" id="KW-0326">Glycosidase</keyword>
<feature type="chain" id="PRO_5031261561" evidence="3">
    <location>
        <begin position="20"/>
        <end position="335"/>
    </location>
</feature>
<keyword evidence="3" id="KW-0732">Signal</keyword>
<evidence type="ECO:0000313" key="5">
    <source>
        <dbReference type="EMBL" id="MBB5057122.1"/>
    </source>
</evidence>
<keyword evidence="6" id="KW-1185">Reference proteome</keyword>
<feature type="domain" description="Inosine/uridine-preferring nucleoside hydrolase" evidence="4">
    <location>
        <begin position="34"/>
        <end position="314"/>
    </location>
</feature>
<dbReference type="GO" id="GO:0006152">
    <property type="term" value="P:purine nucleoside catabolic process"/>
    <property type="evidence" value="ECO:0007669"/>
    <property type="project" value="TreeGrafter"/>
</dbReference>
<dbReference type="EMBL" id="JACHIP010000002">
    <property type="protein sequence ID" value="MBB5057122.1"/>
    <property type="molecule type" value="Genomic_DNA"/>
</dbReference>
<dbReference type="InterPro" id="IPR001910">
    <property type="entry name" value="Inosine/uridine_hydrolase_dom"/>
</dbReference>
<name>A0A7W8E321_9BACT</name>
<evidence type="ECO:0000256" key="1">
    <source>
        <dbReference type="ARBA" id="ARBA00022801"/>
    </source>
</evidence>
<dbReference type="GO" id="GO:0008477">
    <property type="term" value="F:purine nucleosidase activity"/>
    <property type="evidence" value="ECO:0007669"/>
    <property type="project" value="TreeGrafter"/>
</dbReference>
<proteinExistence type="predicted"/>
<comment type="caution">
    <text evidence="5">The sequence shown here is derived from an EMBL/GenBank/DDBJ whole genome shotgun (WGS) entry which is preliminary data.</text>
</comment>
<keyword evidence="1 5" id="KW-0378">Hydrolase</keyword>
<dbReference type="GO" id="GO:0005829">
    <property type="term" value="C:cytosol"/>
    <property type="evidence" value="ECO:0007669"/>
    <property type="project" value="TreeGrafter"/>
</dbReference>
<dbReference type="SUPFAM" id="SSF53590">
    <property type="entry name" value="Nucleoside hydrolase"/>
    <property type="match status" value="1"/>
</dbReference>
<gene>
    <name evidence="5" type="ORF">HDF16_001807</name>
</gene>
<dbReference type="InterPro" id="IPR036452">
    <property type="entry name" value="Ribo_hydro-like"/>
</dbReference>